<keyword evidence="3" id="KW-1185">Reference proteome</keyword>
<dbReference type="RefSeq" id="WP_344650801.1">
    <property type="nucleotide sequence ID" value="NZ_BAAAGX010000017.1"/>
</dbReference>
<dbReference type="PANTHER" id="PTHR33164:SF89">
    <property type="entry name" value="MARR FAMILY REGULATORY PROTEIN"/>
    <property type="match status" value="1"/>
</dbReference>
<name>A0ABN0UL91_9ACTN</name>
<dbReference type="InterPro" id="IPR039422">
    <property type="entry name" value="MarR/SlyA-like"/>
</dbReference>
<accession>A0ABN0UL91</accession>
<dbReference type="PROSITE" id="PS50995">
    <property type="entry name" value="HTH_MARR_2"/>
    <property type="match status" value="1"/>
</dbReference>
<dbReference type="PRINTS" id="PR00598">
    <property type="entry name" value="HTHMARR"/>
</dbReference>
<dbReference type="PANTHER" id="PTHR33164">
    <property type="entry name" value="TRANSCRIPTIONAL REGULATOR, MARR FAMILY"/>
    <property type="match status" value="1"/>
</dbReference>
<dbReference type="InterPro" id="IPR000835">
    <property type="entry name" value="HTH_MarR-typ"/>
</dbReference>
<dbReference type="SUPFAM" id="SSF46785">
    <property type="entry name" value="Winged helix' DNA-binding domain"/>
    <property type="match status" value="1"/>
</dbReference>
<evidence type="ECO:0000313" key="3">
    <source>
        <dbReference type="Proteomes" id="UP001500967"/>
    </source>
</evidence>
<protein>
    <recommendedName>
        <fullName evidence="1">HTH marR-type domain-containing protein</fullName>
    </recommendedName>
</protein>
<dbReference type="SMART" id="SM00347">
    <property type="entry name" value="HTH_MARR"/>
    <property type="match status" value="1"/>
</dbReference>
<dbReference type="Gene3D" id="1.10.10.10">
    <property type="entry name" value="Winged helix-like DNA-binding domain superfamily/Winged helix DNA-binding domain"/>
    <property type="match status" value="1"/>
</dbReference>
<evidence type="ECO:0000259" key="1">
    <source>
        <dbReference type="PROSITE" id="PS50995"/>
    </source>
</evidence>
<reference evidence="2 3" key="1">
    <citation type="journal article" date="2019" name="Int. J. Syst. Evol. Microbiol.">
        <title>The Global Catalogue of Microorganisms (GCM) 10K type strain sequencing project: providing services to taxonomists for standard genome sequencing and annotation.</title>
        <authorList>
            <consortium name="The Broad Institute Genomics Platform"/>
            <consortium name="The Broad Institute Genome Sequencing Center for Infectious Disease"/>
            <person name="Wu L."/>
            <person name="Ma J."/>
        </authorList>
    </citation>
    <scope>NUCLEOTIDE SEQUENCE [LARGE SCALE GENOMIC DNA]</scope>
    <source>
        <strain evidence="2 3">JCM 10425</strain>
    </source>
</reference>
<dbReference type="Pfam" id="PF12802">
    <property type="entry name" value="MarR_2"/>
    <property type="match status" value="1"/>
</dbReference>
<dbReference type="EMBL" id="BAAAGX010000017">
    <property type="protein sequence ID" value="GAA0254285.1"/>
    <property type="molecule type" value="Genomic_DNA"/>
</dbReference>
<comment type="caution">
    <text evidence="2">The sequence shown here is derived from an EMBL/GenBank/DDBJ whole genome shotgun (WGS) entry which is preliminary data.</text>
</comment>
<organism evidence="2 3">
    <name type="scientific">Cryptosporangium japonicum</name>
    <dbReference type="NCBI Taxonomy" id="80872"/>
    <lineage>
        <taxon>Bacteria</taxon>
        <taxon>Bacillati</taxon>
        <taxon>Actinomycetota</taxon>
        <taxon>Actinomycetes</taxon>
        <taxon>Cryptosporangiales</taxon>
        <taxon>Cryptosporangiaceae</taxon>
        <taxon>Cryptosporangium</taxon>
    </lineage>
</organism>
<dbReference type="Proteomes" id="UP001500967">
    <property type="component" value="Unassembled WGS sequence"/>
</dbReference>
<gene>
    <name evidence="2" type="ORF">GCM10009539_44330</name>
</gene>
<dbReference type="InterPro" id="IPR036390">
    <property type="entry name" value="WH_DNA-bd_sf"/>
</dbReference>
<dbReference type="InterPro" id="IPR036388">
    <property type="entry name" value="WH-like_DNA-bd_sf"/>
</dbReference>
<evidence type="ECO:0000313" key="2">
    <source>
        <dbReference type="EMBL" id="GAA0254285.1"/>
    </source>
</evidence>
<sequence>METACPAEGAPPEGTSAFLLSQLGALSARMFAERVAALDLTPPQAGLLRLVAWTPGQSQQAVAAQLGTPPSRLVALVDGLEERGLLARRRNPADRRLSSLHLTDAGVALLAELAGLAVSHDDEVCEGLDGAERAQLHALLARLAELRGLVPGVHPGFRGPP</sequence>
<feature type="domain" description="HTH marR-type" evidence="1">
    <location>
        <begin position="16"/>
        <end position="145"/>
    </location>
</feature>
<proteinExistence type="predicted"/>